<dbReference type="Proteomes" id="UP001174997">
    <property type="component" value="Unassembled WGS sequence"/>
</dbReference>
<sequence length="582" mass="65847">MEALAALGLACNILDNIDRACKYVKKTKEIYDSAMGLSGEVENLVEVVKTMAQVTEEMQKLQPRVLQSTADQAMCEVIGESLQLTKDINALMLSCLPKTEHSWLSAAAATIRSRRKRSELATLEKTLREKFQILNSSVITKTLKEAVTVKQLCGRLDTKLEFSRAQQFSSDKTLCSITTQLEHMERDLTAHYSELRGLVHSMRQTTDDVKIASILQALHFDTIHRRFREVADSEIGTFGWIINDPTRQMKLQDELKVAFPDWLKTGEGVFHIAGKPGSGKSTLMKFICKHKQVDNLLEEWAGPRELLSVKFFFWKVGALEQRSLFGLIQGLLFAVIEKAPTLAKTLFSEVWQPNRSRLAGSSPLNLTDQEITAALEKLTKDRTLLERYRICIFVDGLDEFEPDSRRGTTHASLVRRIQEWTRNAAGGVKWCVSSREEPVFETMFSASQRITIQNFTRPDVEELIRHRFAENEIFAGIRQAHTERFQSVVNTVLEDADGVFLWVVLLLTQFEESVANGDGIDLVEQILKKAPTELESFFQAILDSVPEHYRDGAYTLLAIALRMQGTLLDSPDLVVLDDQSKM</sequence>
<dbReference type="InterPro" id="IPR056884">
    <property type="entry name" value="NPHP3-like_N"/>
</dbReference>
<gene>
    <name evidence="3" type="ORF">QBC41DRAFT_376297</name>
</gene>
<dbReference type="Pfam" id="PF24883">
    <property type="entry name" value="NPHP3_N"/>
    <property type="match status" value="1"/>
</dbReference>
<keyword evidence="4" id="KW-1185">Reference proteome</keyword>
<dbReference type="PANTHER" id="PTHR10039">
    <property type="entry name" value="AMELOGENIN"/>
    <property type="match status" value="1"/>
</dbReference>
<feature type="domain" description="Nephrocystin 3-like N-terminal" evidence="2">
    <location>
        <begin position="258"/>
        <end position="435"/>
    </location>
</feature>
<comment type="caution">
    <text evidence="3">The sequence shown here is derived from an EMBL/GenBank/DDBJ whole genome shotgun (WGS) entry which is preliminary data.</text>
</comment>
<evidence type="ECO:0000313" key="3">
    <source>
        <dbReference type="EMBL" id="KAK0664531.1"/>
    </source>
</evidence>
<dbReference type="SUPFAM" id="SSF52540">
    <property type="entry name" value="P-loop containing nucleoside triphosphate hydrolases"/>
    <property type="match status" value="1"/>
</dbReference>
<dbReference type="Gene3D" id="3.40.50.300">
    <property type="entry name" value="P-loop containing nucleotide triphosphate hydrolases"/>
    <property type="match status" value="1"/>
</dbReference>
<accession>A0AA39Z619</accession>
<keyword evidence="1" id="KW-0677">Repeat</keyword>
<organism evidence="3 4">
    <name type="scientific">Cercophora samala</name>
    <dbReference type="NCBI Taxonomy" id="330535"/>
    <lineage>
        <taxon>Eukaryota</taxon>
        <taxon>Fungi</taxon>
        <taxon>Dikarya</taxon>
        <taxon>Ascomycota</taxon>
        <taxon>Pezizomycotina</taxon>
        <taxon>Sordariomycetes</taxon>
        <taxon>Sordariomycetidae</taxon>
        <taxon>Sordariales</taxon>
        <taxon>Lasiosphaeriaceae</taxon>
        <taxon>Cercophora</taxon>
    </lineage>
</organism>
<dbReference type="EMBL" id="JAULSY010000120">
    <property type="protein sequence ID" value="KAK0664531.1"/>
    <property type="molecule type" value="Genomic_DNA"/>
</dbReference>
<protein>
    <recommendedName>
        <fullName evidence="2">Nephrocystin 3-like N-terminal domain-containing protein</fullName>
    </recommendedName>
</protein>
<proteinExistence type="predicted"/>
<evidence type="ECO:0000259" key="2">
    <source>
        <dbReference type="Pfam" id="PF24883"/>
    </source>
</evidence>
<dbReference type="PANTHER" id="PTHR10039:SF5">
    <property type="entry name" value="NACHT DOMAIN-CONTAINING PROTEIN"/>
    <property type="match status" value="1"/>
</dbReference>
<name>A0AA39Z619_9PEZI</name>
<evidence type="ECO:0000256" key="1">
    <source>
        <dbReference type="ARBA" id="ARBA00022737"/>
    </source>
</evidence>
<dbReference type="InterPro" id="IPR027417">
    <property type="entry name" value="P-loop_NTPase"/>
</dbReference>
<dbReference type="AlphaFoldDB" id="A0AA39Z619"/>
<reference evidence="3" key="1">
    <citation type="submission" date="2023-06" db="EMBL/GenBank/DDBJ databases">
        <title>Genome-scale phylogeny and comparative genomics of the fungal order Sordariales.</title>
        <authorList>
            <consortium name="Lawrence Berkeley National Laboratory"/>
            <person name="Hensen N."/>
            <person name="Bonometti L."/>
            <person name="Westerberg I."/>
            <person name="Brannstrom I.O."/>
            <person name="Guillou S."/>
            <person name="Cros-Aarteil S."/>
            <person name="Calhoun S."/>
            <person name="Haridas S."/>
            <person name="Kuo A."/>
            <person name="Mondo S."/>
            <person name="Pangilinan J."/>
            <person name="Riley R."/>
            <person name="Labutti K."/>
            <person name="Andreopoulos B."/>
            <person name="Lipzen A."/>
            <person name="Chen C."/>
            <person name="Yanf M."/>
            <person name="Daum C."/>
            <person name="Ng V."/>
            <person name="Clum A."/>
            <person name="Steindorff A."/>
            <person name="Ohm R."/>
            <person name="Martin F."/>
            <person name="Silar P."/>
            <person name="Natvig D."/>
            <person name="Lalanne C."/>
            <person name="Gautier V."/>
            <person name="Ament-Velasquez S.L."/>
            <person name="Kruys A."/>
            <person name="Hutchinson M.I."/>
            <person name="Powell A.J."/>
            <person name="Barry K."/>
            <person name="Miller A.N."/>
            <person name="Grigoriev I.V."/>
            <person name="Debuchy R."/>
            <person name="Gladieux P."/>
            <person name="Thoren M.H."/>
            <person name="Johannesson H."/>
        </authorList>
    </citation>
    <scope>NUCLEOTIDE SEQUENCE</scope>
    <source>
        <strain evidence="3">CBS 307.81</strain>
    </source>
</reference>
<evidence type="ECO:0000313" key="4">
    <source>
        <dbReference type="Proteomes" id="UP001174997"/>
    </source>
</evidence>